<dbReference type="EMBL" id="KN658273">
    <property type="protein sequence ID" value="KHN20650.1"/>
    <property type="molecule type" value="Genomic_DNA"/>
</dbReference>
<organism evidence="1">
    <name type="scientific">Glycine soja</name>
    <name type="common">Wild soybean</name>
    <dbReference type="NCBI Taxonomy" id="3848"/>
    <lineage>
        <taxon>Eukaryota</taxon>
        <taxon>Viridiplantae</taxon>
        <taxon>Streptophyta</taxon>
        <taxon>Embryophyta</taxon>
        <taxon>Tracheophyta</taxon>
        <taxon>Spermatophyta</taxon>
        <taxon>Magnoliopsida</taxon>
        <taxon>eudicotyledons</taxon>
        <taxon>Gunneridae</taxon>
        <taxon>Pentapetalae</taxon>
        <taxon>rosids</taxon>
        <taxon>fabids</taxon>
        <taxon>Fabales</taxon>
        <taxon>Fabaceae</taxon>
        <taxon>Papilionoideae</taxon>
        <taxon>50 kb inversion clade</taxon>
        <taxon>NPAAA clade</taxon>
        <taxon>indigoferoid/millettioid clade</taxon>
        <taxon>Phaseoleae</taxon>
        <taxon>Glycine</taxon>
        <taxon>Glycine subgen. Soja</taxon>
    </lineage>
</organism>
<sequence>RDEVLQWARPLAHDIGFVVVIMRSYTNTGVRGRASFLLIACERSGEYRPKKHNLVRACIGSRKCGCPFKLFVELRKGYRVDISHEQLIMASNQEATIPLRYWVDNEQKRVVMAEASGDFVDVLFSFLTLPLGTIIRLGNQFQQPVQIGSINNLYESVQNLRPDVFWNNICKKMLLSPRNPLEASYQRLKVKVDDTEPTKYFMCHSCSKGSDLLLSSFDGARCSCRKLMQKKMELLEESKDEASGVDGVFVKGDAMFLIFDDLTVLRSSPSDSLQTPLLFGHTDFSNMQEMSQNVGPREIFSILKHALTSKSPLSDVFIPNRKKIEPSYSFSPDTGPSHWKGSVEIKLMVSKSKNKVLFAEADGDFVDFLVSFLTTPLGSILNLMNGKSSLGSIDNLYASVKKLNASWFIGSSNKSLLNPRVAPQFGCGSNPLNASQEYTPTYWYGTVVVKDNNEGRTMISKKKEMLQYPAKLKLFEPRCYDGAREAAVGFMKRPCLFVVSDDLKVRQLTTTSSIQYMQELGNVKFDDLKEHMVEIRKSHEALNLLRTSLTSKEVGLTRSLLKKWKCQRCIPFWDSILGCVGMEENET</sequence>
<dbReference type="PANTHER" id="PTHR33103">
    <property type="entry name" value="OS01G0153900 PROTEIN"/>
    <property type="match status" value="1"/>
</dbReference>
<evidence type="ECO:0000313" key="1">
    <source>
        <dbReference type="EMBL" id="KHN20650.1"/>
    </source>
</evidence>
<reference evidence="1" key="1">
    <citation type="submission" date="2014-07" db="EMBL/GenBank/DDBJ databases">
        <title>Identification of a novel salt tolerance gene in wild soybean by whole-genome sequencing.</title>
        <authorList>
            <person name="Lam H.-M."/>
            <person name="Qi X."/>
            <person name="Li M.-W."/>
            <person name="Liu X."/>
            <person name="Xie M."/>
            <person name="Ni M."/>
            <person name="Xu X."/>
        </authorList>
    </citation>
    <scope>NUCLEOTIDE SEQUENCE [LARGE SCALE GENOMIC DNA]</scope>
    <source>
        <tissue evidence="1">Root</tissue>
    </source>
</reference>
<gene>
    <name evidence="1" type="ORF">glysoja_047471</name>
</gene>
<dbReference type="InterPro" id="IPR007750">
    <property type="entry name" value="DUF674"/>
</dbReference>
<dbReference type="PANTHER" id="PTHR33103:SF93">
    <property type="entry name" value="DUF674 FAMILY PROTEIN"/>
    <property type="match status" value="1"/>
</dbReference>
<name>A0A0B2QHC7_GLYSO</name>
<dbReference type="Proteomes" id="UP000053555">
    <property type="component" value="Unassembled WGS sequence"/>
</dbReference>
<dbReference type="AlphaFoldDB" id="A0A0B2QHC7"/>
<evidence type="ECO:0008006" key="2">
    <source>
        <dbReference type="Google" id="ProtNLM"/>
    </source>
</evidence>
<proteinExistence type="predicted"/>
<protein>
    <recommendedName>
        <fullName evidence="2">DUF674 domain-containing protein</fullName>
    </recommendedName>
</protein>
<feature type="non-terminal residue" evidence="1">
    <location>
        <position position="1"/>
    </location>
</feature>
<dbReference type="Pfam" id="PF05056">
    <property type="entry name" value="DUF674"/>
    <property type="match status" value="1"/>
</dbReference>
<accession>A0A0B2QHC7</accession>